<keyword evidence="4" id="KW-1185">Reference proteome</keyword>
<protein>
    <recommendedName>
        <fullName evidence="2">VWFA domain-containing protein</fullName>
    </recommendedName>
</protein>
<dbReference type="RefSeq" id="XP_020909019.1">
    <property type="nucleotide sequence ID" value="XM_021053360.2"/>
</dbReference>
<dbReference type="PANTHER" id="PTHR24020:SF20">
    <property type="entry name" value="PH DOMAIN-CONTAINING PROTEIN"/>
    <property type="match status" value="1"/>
</dbReference>
<feature type="signal peptide" evidence="1">
    <location>
        <begin position="1"/>
        <end position="17"/>
    </location>
</feature>
<keyword evidence="1" id="KW-0732">Signal</keyword>
<sequence>MKLLVIALISVFTISCCEKCKKPIDLAIILDSSRSMSKYSWRKVQEFAKALVGSIGEVSKSGSHVAVMRFSTEPEIDLSFKEFNSDKFGAQNVKDRIDNLKHMKGFTFLDRALLLTNKKIFTTAAGMREDKEINKIVVVLTDGMQTISHGPYTPLYDASEQLRKKSIEIYTVGVGPSISLQQLVDVSTSPNYVYSVPGFDSLLNEVEKIQLIKCDCYEPLDIGFIIDSSSTVEREGFRKAMNATVNLLKLLHIGEGDDKSHFGLIKFSHKANTTVEYNFTDSQDFATAAKKIKSIKTTGGGTDTSYALKLANTTFFQPGLNGNRENISDIAIVFTDGDSKDGYDGVNSIRKEVPIIAVGIGEKIKKRNLVILARNNANMTIQVDDFDELKKKLDDIVQLTC</sequence>
<dbReference type="SMART" id="SM00327">
    <property type="entry name" value="VWA"/>
    <property type="match status" value="2"/>
</dbReference>
<dbReference type="InterPro" id="IPR050525">
    <property type="entry name" value="ECM_Assembly_Org"/>
</dbReference>
<evidence type="ECO:0000313" key="4">
    <source>
        <dbReference type="Proteomes" id="UP000887567"/>
    </source>
</evidence>
<accession>A0A913XRD4</accession>
<dbReference type="OMA" id="FYNTIER"/>
<reference evidence="3" key="1">
    <citation type="submission" date="2022-11" db="UniProtKB">
        <authorList>
            <consortium name="EnsemblMetazoa"/>
        </authorList>
    </citation>
    <scope>IDENTIFICATION</scope>
</reference>
<proteinExistence type="predicted"/>
<feature type="chain" id="PRO_5036673211" description="VWFA domain-containing protein" evidence="1">
    <location>
        <begin position="18"/>
        <end position="401"/>
    </location>
</feature>
<dbReference type="PROSITE" id="PS51257">
    <property type="entry name" value="PROKAR_LIPOPROTEIN"/>
    <property type="match status" value="1"/>
</dbReference>
<dbReference type="PANTHER" id="PTHR24020">
    <property type="entry name" value="COLLAGEN ALPHA"/>
    <property type="match status" value="1"/>
</dbReference>
<dbReference type="PRINTS" id="PR00453">
    <property type="entry name" value="VWFADOMAIN"/>
</dbReference>
<dbReference type="KEGG" id="epa:110246978"/>
<dbReference type="SUPFAM" id="SSF53300">
    <property type="entry name" value="vWA-like"/>
    <property type="match status" value="2"/>
</dbReference>
<dbReference type="Gene3D" id="3.40.50.410">
    <property type="entry name" value="von Willebrand factor, type A domain"/>
    <property type="match status" value="2"/>
</dbReference>
<dbReference type="Proteomes" id="UP000887567">
    <property type="component" value="Unplaced"/>
</dbReference>
<dbReference type="GeneID" id="110246978"/>
<evidence type="ECO:0000313" key="3">
    <source>
        <dbReference type="EnsemblMetazoa" id="XP_020909019.1"/>
    </source>
</evidence>
<feature type="domain" description="VWFA" evidence="2">
    <location>
        <begin position="221"/>
        <end position="396"/>
    </location>
</feature>
<dbReference type="AlphaFoldDB" id="A0A913XRD4"/>
<dbReference type="EnsemblMetazoa" id="XM_021053360.2">
    <property type="protein sequence ID" value="XP_020909019.1"/>
    <property type="gene ID" value="LOC110246978"/>
</dbReference>
<dbReference type="Pfam" id="PF00092">
    <property type="entry name" value="VWA"/>
    <property type="match status" value="2"/>
</dbReference>
<evidence type="ECO:0000256" key="1">
    <source>
        <dbReference type="SAM" id="SignalP"/>
    </source>
</evidence>
<dbReference type="OrthoDB" id="5986259at2759"/>
<feature type="domain" description="VWFA" evidence="2">
    <location>
        <begin position="25"/>
        <end position="209"/>
    </location>
</feature>
<dbReference type="PROSITE" id="PS50234">
    <property type="entry name" value="VWFA"/>
    <property type="match status" value="2"/>
</dbReference>
<name>A0A913XRD4_EXADI</name>
<organism evidence="3 4">
    <name type="scientific">Exaiptasia diaphana</name>
    <name type="common">Tropical sea anemone</name>
    <name type="synonym">Aiptasia pulchella</name>
    <dbReference type="NCBI Taxonomy" id="2652724"/>
    <lineage>
        <taxon>Eukaryota</taxon>
        <taxon>Metazoa</taxon>
        <taxon>Cnidaria</taxon>
        <taxon>Anthozoa</taxon>
        <taxon>Hexacorallia</taxon>
        <taxon>Actiniaria</taxon>
        <taxon>Aiptasiidae</taxon>
        <taxon>Exaiptasia</taxon>
    </lineage>
</organism>
<dbReference type="InterPro" id="IPR036465">
    <property type="entry name" value="vWFA_dom_sf"/>
</dbReference>
<dbReference type="CDD" id="cd01450">
    <property type="entry name" value="vWFA_subfamily_ECM"/>
    <property type="match status" value="2"/>
</dbReference>
<dbReference type="InterPro" id="IPR002035">
    <property type="entry name" value="VWF_A"/>
</dbReference>
<evidence type="ECO:0000259" key="2">
    <source>
        <dbReference type="PROSITE" id="PS50234"/>
    </source>
</evidence>